<evidence type="ECO:0000256" key="6">
    <source>
        <dbReference type="ARBA" id="ARBA00023136"/>
    </source>
</evidence>
<dbReference type="FunCoup" id="A0A7R8UK65">
    <property type="interactions" value="61"/>
</dbReference>
<dbReference type="PANTHER" id="PTHR14274:SF1">
    <property type="entry name" value="SMALL INTEGRAL MEMBRANE PROTEIN 8"/>
    <property type="match status" value="1"/>
</dbReference>
<evidence type="ECO:0000256" key="5">
    <source>
        <dbReference type="ARBA" id="ARBA00022989"/>
    </source>
</evidence>
<dbReference type="EMBL" id="LR899010">
    <property type="protein sequence ID" value="CAD7081502.1"/>
    <property type="molecule type" value="Genomic_DNA"/>
</dbReference>
<proteinExistence type="inferred from homology"/>
<sequence>MPGINTEHIHTPTYFQTLSATSSSEASVVKKLESSISLIDSPNKGIGEKVDPPKAQPGDGIRSLRSTTLFRVVNYELYAKPNIVIMSIGLAAFGLALGYVAYMRSKYEGMGYYSAVQDDGSEVFVKKRSKWEN</sequence>
<keyword evidence="9" id="KW-1185">Reference proteome</keyword>
<evidence type="ECO:0000256" key="2">
    <source>
        <dbReference type="ARBA" id="ARBA00009328"/>
    </source>
</evidence>
<keyword evidence="5 7" id="KW-1133">Transmembrane helix</keyword>
<evidence type="ECO:0000256" key="4">
    <source>
        <dbReference type="ARBA" id="ARBA00022692"/>
    </source>
</evidence>
<accession>A0A7R8UK65</accession>
<organism evidence="8 9">
    <name type="scientific">Hermetia illucens</name>
    <name type="common">Black soldier fly</name>
    <dbReference type="NCBI Taxonomy" id="343691"/>
    <lineage>
        <taxon>Eukaryota</taxon>
        <taxon>Metazoa</taxon>
        <taxon>Ecdysozoa</taxon>
        <taxon>Arthropoda</taxon>
        <taxon>Hexapoda</taxon>
        <taxon>Insecta</taxon>
        <taxon>Pterygota</taxon>
        <taxon>Neoptera</taxon>
        <taxon>Endopterygota</taxon>
        <taxon>Diptera</taxon>
        <taxon>Brachycera</taxon>
        <taxon>Stratiomyomorpha</taxon>
        <taxon>Stratiomyidae</taxon>
        <taxon>Hermetiinae</taxon>
        <taxon>Hermetia</taxon>
    </lineage>
</organism>
<keyword evidence="4 7" id="KW-0812">Transmembrane</keyword>
<reference evidence="8 9" key="1">
    <citation type="submission" date="2020-11" db="EMBL/GenBank/DDBJ databases">
        <authorList>
            <person name="Wallbank WR R."/>
            <person name="Pardo Diaz C."/>
            <person name="Kozak K."/>
            <person name="Martin S."/>
            <person name="Jiggins C."/>
            <person name="Moest M."/>
            <person name="Warren A I."/>
            <person name="Generalovic N T."/>
            <person name="Byers J.R.P. K."/>
            <person name="Montejo-Kovacevich G."/>
            <person name="Yen C E."/>
        </authorList>
    </citation>
    <scope>NUCLEOTIDE SEQUENCE [LARGE SCALE GENOMIC DNA]</scope>
</reference>
<dbReference type="OrthoDB" id="1880105at2759"/>
<protein>
    <recommendedName>
        <fullName evidence="3">Small integral membrane protein 8</fullName>
    </recommendedName>
</protein>
<name>A0A7R8UK65_HERIL</name>
<evidence type="ECO:0000313" key="8">
    <source>
        <dbReference type="EMBL" id="CAD7081502.1"/>
    </source>
</evidence>
<evidence type="ECO:0000256" key="3">
    <source>
        <dbReference type="ARBA" id="ARBA00014451"/>
    </source>
</evidence>
<dbReference type="InParanoid" id="A0A7R8UK65"/>
<evidence type="ECO:0000256" key="7">
    <source>
        <dbReference type="SAM" id="Phobius"/>
    </source>
</evidence>
<dbReference type="Pfam" id="PF14937">
    <property type="entry name" value="DUF4500"/>
    <property type="match status" value="1"/>
</dbReference>
<dbReference type="GO" id="GO:0016020">
    <property type="term" value="C:membrane"/>
    <property type="evidence" value="ECO:0007669"/>
    <property type="project" value="UniProtKB-SubCell"/>
</dbReference>
<dbReference type="AlphaFoldDB" id="A0A7R8UK65"/>
<comment type="subcellular location">
    <subcellularLocation>
        <location evidence="1">Membrane</location>
        <topology evidence="1">Single-pass membrane protein</topology>
    </subcellularLocation>
</comment>
<evidence type="ECO:0000313" key="9">
    <source>
        <dbReference type="Proteomes" id="UP000594454"/>
    </source>
</evidence>
<dbReference type="InterPro" id="IPR026686">
    <property type="entry name" value="UPF0708"/>
</dbReference>
<dbReference type="PANTHER" id="PTHR14274">
    <property type="entry name" value="SMALL INTEGRAL MEMBRANE PROTEIN 8"/>
    <property type="match status" value="1"/>
</dbReference>
<dbReference type="Proteomes" id="UP000594454">
    <property type="component" value="Chromosome 2"/>
</dbReference>
<evidence type="ECO:0000256" key="1">
    <source>
        <dbReference type="ARBA" id="ARBA00004167"/>
    </source>
</evidence>
<keyword evidence="6 7" id="KW-0472">Membrane</keyword>
<comment type="similarity">
    <text evidence="2">Belongs to the SMIM8 family.</text>
</comment>
<feature type="transmembrane region" description="Helical" evidence="7">
    <location>
        <begin position="83"/>
        <end position="102"/>
    </location>
</feature>
<gene>
    <name evidence="8" type="ORF">HERILL_LOCUS4603</name>
</gene>